<dbReference type="SMART" id="SM00597">
    <property type="entry name" value="ZnF_TTF"/>
    <property type="match status" value="1"/>
</dbReference>
<evidence type="ECO:0000313" key="3">
    <source>
        <dbReference type="Proteomes" id="UP000478052"/>
    </source>
</evidence>
<dbReference type="InterPro" id="IPR025398">
    <property type="entry name" value="DUF4371"/>
</dbReference>
<dbReference type="SUPFAM" id="SSF53098">
    <property type="entry name" value="Ribonuclease H-like"/>
    <property type="match status" value="1"/>
</dbReference>
<keyword evidence="3" id="KW-1185">Reference proteome</keyword>
<comment type="caution">
    <text evidence="2">The sequence shown here is derived from an EMBL/GenBank/DDBJ whole genome shotgun (WGS) entry which is preliminary data.</text>
</comment>
<dbReference type="InterPro" id="IPR012337">
    <property type="entry name" value="RNaseH-like_sf"/>
</dbReference>
<accession>A0A6G0ZD03</accession>
<evidence type="ECO:0000313" key="2">
    <source>
        <dbReference type="EMBL" id="KAF0768836.1"/>
    </source>
</evidence>
<dbReference type="InterPro" id="IPR008906">
    <property type="entry name" value="HATC_C_dom"/>
</dbReference>
<sequence>MDKFIFKSNKNEDIKNTPNIALQNNEVLNKQIFGDANDPVNEIPVSRLEKKDRIDKGPYQPKFDFPRTIIGSKYRSFQIEWYNKYSWLEYSKVLDSAFCFYCRVFCLNDPATKGHIDFAFIKKGFKNWHRANECFRNHEKSKGHQHSVSSWSSYTKDKSVDILLDEQKEVFISKQNQVKIKNRQIMERLIDIVICLAKGGRPFRGHDESKISIARGLFLDLVDLVSKYDPTLKDHLTNGPQNALYTSGKIQNDIIISISNIILRKISHSVQNKFVSIMADETSDCGHHEQMAIVLRYFDDKLNSPVEHLVAIRRLTSVDAQAIFNELKVVLSVLKVDWKNVLSVCFDGAAAMSGSVSGVQMRCKELNSNIVYVHCYAHCLNLVLVDACTLDKGNRLIFDFFGIVQFIYTFIEGSCSRHATFEKISNEIGSTLRTLKSLSTTRWACRAEAVAVIKINYSAILRALTEIIKTTKQSDVKVKGIGLLHQVKSFNFIFGLTMMHPILQLIVKVSKLLQSPNINLINAMASIKSLRAAFINLRNETEFLNIFNEAKNLCIELEIDIPLVKKRKVSSRLDEFAKTEHYYETKEEELRSLCFYQMLDNMVTSLDLRFQQETIKIINAVGNLLNLKLNKEEAAVLEKKFKISQDELMAEIRLLKADQTVLTGNSATTLSGWIQWMQENEKYKIYTAFNAAIQSFSVIPVTSCSCERAFSKLTHVKTKLRSTTKQDRLESLMLLYVEQELTANVEASEVIEEFKSIVPFQRRLLL</sequence>
<organism evidence="2 3">
    <name type="scientific">Aphis craccivora</name>
    <name type="common">Cowpea aphid</name>
    <dbReference type="NCBI Taxonomy" id="307492"/>
    <lineage>
        <taxon>Eukaryota</taxon>
        <taxon>Metazoa</taxon>
        <taxon>Ecdysozoa</taxon>
        <taxon>Arthropoda</taxon>
        <taxon>Hexapoda</taxon>
        <taxon>Insecta</taxon>
        <taxon>Pterygota</taxon>
        <taxon>Neoptera</taxon>
        <taxon>Paraneoptera</taxon>
        <taxon>Hemiptera</taxon>
        <taxon>Sternorrhyncha</taxon>
        <taxon>Aphidomorpha</taxon>
        <taxon>Aphidoidea</taxon>
        <taxon>Aphididae</taxon>
        <taxon>Aphidini</taxon>
        <taxon>Aphis</taxon>
        <taxon>Aphis</taxon>
    </lineage>
</organism>
<protein>
    <submittedName>
        <fullName evidence="2">Zinc finger MYM-type protein 1-like</fullName>
    </submittedName>
</protein>
<dbReference type="InterPro" id="IPR006580">
    <property type="entry name" value="Znf_TTF"/>
</dbReference>
<dbReference type="EMBL" id="VUJU01000693">
    <property type="protein sequence ID" value="KAF0768836.1"/>
    <property type="molecule type" value="Genomic_DNA"/>
</dbReference>
<dbReference type="PANTHER" id="PTHR45749">
    <property type="match status" value="1"/>
</dbReference>
<dbReference type="GO" id="GO:0046983">
    <property type="term" value="F:protein dimerization activity"/>
    <property type="evidence" value="ECO:0007669"/>
    <property type="project" value="InterPro"/>
</dbReference>
<gene>
    <name evidence="2" type="ORF">FWK35_00001091</name>
</gene>
<dbReference type="Proteomes" id="UP000478052">
    <property type="component" value="Unassembled WGS sequence"/>
</dbReference>
<proteinExistence type="predicted"/>
<dbReference type="Pfam" id="PF14291">
    <property type="entry name" value="DUF4371"/>
    <property type="match status" value="1"/>
</dbReference>
<dbReference type="PANTHER" id="PTHR45749:SF37">
    <property type="entry name" value="OS05G0311600 PROTEIN"/>
    <property type="match status" value="1"/>
</dbReference>
<reference evidence="2 3" key="1">
    <citation type="submission" date="2019-08" db="EMBL/GenBank/DDBJ databases">
        <title>Whole genome of Aphis craccivora.</title>
        <authorList>
            <person name="Voronova N.V."/>
            <person name="Shulinski R.S."/>
            <person name="Bandarenka Y.V."/>
            <person name="Zhorov D.G."/>
            <person name="Warner D."/>
        </authorList>
    </citation>
    <scope>NUCLEOTIDE SEQUENCE [LARGE SCALE GENOMIC DNA]</scope>
    <source>
        <strain evidence="2">180601</strain>
        <tissue evidence="2">Whole Body</tissue>
    </source>
</reference>
<dbReference type="Pfam" id="PF05699">
    <property type="entry name" value="Dimer_Tnp_hAT"/>
    <property type="match status" value="1"/>
</dbReference>
<dbReference type="AlphaFoldDB" id="A0A6G0ZD03"/>
<evidence type="ECO:0000259" key="1">
    <source>
        <dbReference type="SMART" id="SM00597"/>
    </source>
</evidence>
<feature type="domain" description="TTF-type" evidence="1">
    <location>
        <begin position="73"/>
        <end position="178"/>
    </location>
</feature>
<dbReference type="OrthoDB" id="6606049at2759"/>
<name>A0A6G0ZD03_APHCR</name>